<feature type="domain" description="UBA" evidence="2">
    <location>
        <begin position="445"/>
        <end position="486"/>
    </location>
</feature>
<gene>
    <name evidence="3" type="ORF">ONB1V03_LOCUS13819</name>
</gene>
<accession>A0A7R9MDX0</accession>
<keyword evidence="4" id="KW-1185">Reference proteome</keyword>
<evidence type="ECO:0000313" key="4">
    <source>
        <dbReference type="Proteomes" id="UP000728032"/>
    </source>
</evidence>
<evidence type="ECO:0000259" key="2">
    <source>
        <dbReference type="PROSITE" id="PS50030"/>
    </source>
</evidence>
<feature type="compositionally biased region" description="Polar residues" evidence="1">
    <location>
        <begin position="328"/>
        <end position="348"/>
    </location>
</feature>
<organism evidence="3">
    <name type="scientific">Oppiella nova</name>
    <dbReference type="NCBI Taxonomy" id="334625"/>
    <lineage>
        <taxon>Eukaryota</taxon>
        <taxon>Metazoa</taxon>
        <taxon>Ecdysozoa</taxon>
        <taxon>Arthropoda</taxon>
        <taxon>Chelicerata</taxon>
        <taxon>Arachnida</taxon>
        <taxon>Acari</taxon>
        <taxon>Acariformes</taxon>
        <taxon>Sarcoptiformes</taxon>
        <taxon>Oribatida</taxon>
        <taxon>Brachypylina</taxon>
        <taxon>Oppioidea</taxon>
        <taxon>Oppiidae</taxon>
        <taxon>Oppiella</taxon>
    </lineage>
</organism>
<dbReference type="EMBL" id="OC927368">
    <property type="protein sequence ID" value="CAD7657188.1"/>
    <property type="molecule type" value="Genomic_DNA"/>
</dbReference>
<dbReference type="OrthoDB" id="635774at2759"/>
<sequence length="490" mass="54709">MYLKNPMEPPDVLGIQSDEPSVPKLANRNKKTIHLSDFKQIESKKINQFGYNKLQNEKVMVYKTNVSNLPRRSLSYTQLKTATDQWSEDQSNGQRDGVLIDLSDEVSVDSFTAQQIMTETHKALVSMSQPETSGQTHETQAVTASNEWSEDRTYCNLPVESQELANSCKYYSPPLEFSDIPVNNEDSFSNKDRYYSAVASGEESQIQWTPSVPQNNIFGLNYNTNTNTNTTTNERQFDWLASKVNNIGLNETPKAMVSNNFQDFSPQNNANNGNENITKLSKEFIEELESKFVKPSNHTIETFEPNAKNKWTVSQIPVLEPPPKYATTRRSNATSTPTHPSKPSNSVLSDTTFATVCLPTKPTVVNTTNAVTAHVKPFLVNPSAPSRESIYGLGVSHNSIPGSSLPTKMDFPQSLVTRLQNRVKSATKEDCITALYKNNMDAVAALKELQLSELMKLGICTQFECEKALMTANYDMEMAASHLLDQLAVK</sequence>
<dbReference type="InterPro" id="IPR015940">
    <property type="entry name" value="UBA"/>
</dbReference>
<reference evidence="3" key="1">
    <citation type="submission" date="2020-11" db="EMBL/GenBank/DDBJ databases">
        <authorList>
            <person name="Tran Van P."/>
        </authorList>
    </citation>
    <scope>NUCLEOTIDE SEQUENCE</scope>
</reference>
<dbReference type="Proteomes" id="UP000728032">
    <property type="component" value="Unassembled WGS sequence"/>
</dbReference>
<evidence type="ECO:0000256" key="1">
    <source>
        <dbReference type="SAM" id="MobiDB-lite"/>
    </source>
</evidence>
<feature type="region of interest" description="Disordered" evidence="1">
    <location>
        <begin position="320"/>
        <end position="348"/>
    </location>
</feature>
<proteinExistence type="predicted"/>
<dbReference type="EMBL" id="CAJPVJ010012543">
    <property type="protein sequence ID" value="CAG2174374.1"/>
    <property type="molecule type" value="Genomic_DNA"/>
</dbReference>
<dbReference type="SMART" id="SM00165">
    <property type="entry name" value="UBA"/>
    <property type="match status" value="1"/>
</dbReference>
<dbReference type="PROSITE" id="PS50030">
    <property type="entry name" value="UBA"/>
    <property type="match status" value="1"/>
</dbReference>
<evidence type="ECO:0000313" key="3">
    <source>
        <dbReference type="EMBL" id="CAD7657188.1"/>
    </source>
</evidence>
<protein>
    <recommendedName>
        <fullName evidence="2">UBA domain-containing protein</fullName>
    </recommendedName>
</protein>
<name>A0A7R9MDX0_9ACAR</name>
<dbReference type="AlphaFoldDB" id="A0A7R9MDX0"/>